<name>A0A2P8H5T8_9BACL</name>
<dbReference type="Proteomes" id="UP000242682">
    <property type="component" value="Unassembled WGS sequence"/>
</dbReference>
<reference evidence="1 2" key="1">
    <citation type="submission" date="2018-03" db="EMBL/GenBank/DDBJ databases">
        <title>Genomic Encyclopedia of Type Strains, Phase III (KMG-III): the genomes of soil and plant-associated and newly described type strains.</title>
        <authorList>
            <person name="Whitman W."/>
        </authorList>
    </citation>
    <scope>NUCLEOTIDE SEQUENCE [LARGE SCALE GENOMIC DNA]</scope>
    <source>
        <strain evidence="1 2">CGMCC 1.12259</strain>
    </source>
</reference>
<evidence type="ECO:0000313" key="2">
    <source>
        <dbReference type="Proteomes" id="UP000242682"/>
    </source>
</evidence>
<comment type="caution">
    <text evidence="1">The sequence shown here is derived from an EMBL/GenBank/DDBJ whole genome shotgun (WGS) entry which is preliminary data.</text>
</comment>
<gene>
    <name evidence="1" type="ORF">B0H99_102255</name>
</gene>
<dbReference type="OrthoDB" id="2841587at2"/>
<dbReference type="EMBL" id="PYAT01000002">
    <property type="protein sequence ID" value="PSL41571.1"/>
    <property type="molecule type" value="Genomic_DNA"/>
</dbReference>
<keyword evidence="2" id="KW-1185">Reference proteome</keyword>
<organism evidence="1 2">
    <name type="scientific">Planomicrobium soli</name>
    <dbReference type="NCBI Taxonomy" id="1176648"/>
    <lineage>
        <taxon>Bacteria</taxon>
        <taxon>Bacillati</taxon>
        <taxon>Bacillota</taxon>
        <taxon>Bacilli</taxon>
        <taxon>Bacillales</taxon>
        <taxon>Caryophanaceae</taxon>
        <taxon>Planomicrobium</taxon>
    </lineage>
</organism>
<dbReference type="RefSeq" id="WP_106532254.1">
    <property type="nucleotide sequence ID" value="NZ_PYAT01000002.1"/>
</dbReference>
<proteinExistence type="predicted"/>
<evidence type="ECO:0000313" key="1">
    <source>
        <dbReference type="EMBL" id="PSL41571.1"/>
    </source>
</evidence>
<sequence>MDKTVEQKMNEMLEVFNSLPNCRIEPNEGDRLLIASNKPVPWSDTLENKDAELSHKIGYITPHKAALGLYIDFPHNYLDIDRVEEIIDPEITLTYYEPGTKPSNAKSWWRFRSDEKFDSIHLVLRKTELALYDFKREEWVQLMEEITSVHK</sequence>
<accession>A0A2P8H5T8</accession>
<protein>
    <submittedName>
        <fullName evidence="1">Uncharacterized protein</fullName>
    </submittedName>
</protein>
<dbReference type="AlphaFoldDB" id="A0A2P8H5T8"/>